<accession>A0A1J4JZS4</accession>
<dbReference type="RefSeq" id="XP_068355893.1">
    <property type="nucleotide sequence ID" value="XM_068507101.1"/>
</dbReference>
<sequence>MLYEKTQKISVNPLKFMQSTPFTLHTSRLPTCSQKTKTQTRTLLTPRIPADMHRYSERDAKRKMANSLEKSHTVSNRLHLESAARRYRASDQDLEHFVWSRENISPKQTETMIESVDIFLNELKDTARSPDYPVIMPRVLLENEVPSCIATNSIRGQSPRSPRKVIKAFDRADYWKPHQKPLTAILPDLYITKRFQDFVYDRHEPIPDVLKQAPVAPPPNPNQNRRPKRSSELFVDTTRRT</sequence>
<dbReference type="GeneID" id="94841805"/>
<dbReference type="Proteomes" id="UP000179807">
    <property type="component" value="Unassembled WGS sequence"/>
</dbReference>
<dbReference type="AlphaFoldDB" id="A0A1J4JZS4"/>
<evidence type="ECO:0000256" key="1">
    <source>
        <dbReference type="SAM" id="MobiDB-lite"/>
    </source>
</evidence>
<name>A0A1J4JZS4_9EUKA</name>
<reference evidence="2" key="1">
    <citation type="submission" date="2016-10" db="EMBL/GenBank/DDBJ databases">
        <authorList>
            <person name="Benchimol M."/>
            <person name="Almeida L.G."/>
            <person name="Vasconcelos A.T."/>
            <person name="Perreira-Neves A."/>
            <person name="Rosa I.A."/>
            <person name="Tasca T."/>
            <person name="Bogo M.R."/>
            <person name="de Souza W."/>
        </authorList>
    </citation>
    <scope>NUCLEOTIDE SEQUENCE [LARGE SCALE GENOMIC DNA]</scope>
    <source>
        <strain evidence="2">K</strain>
    </source>
</reference>
<keyword evidence="3" id="KW-1185">Reference proteome</keyword>
<dbReference type="EMBL" id="MLAK01000853">
    <property type="protein sequence ID" value="OHT02757.1"/>
    <property type="molecule type" value="Genomic_DNA"/>
</dbReference>
<evidence type="ECO:0000313" key="2">
    <source>
        <dbReference type="EMBL" id="OHT02757.1"/>
    </source>
</evidence>
<protein>
    <submittedName>
        <fullName evidence="2">Uncharacterized protein</fullName>
    </submittedName>
</protein>
<evidence type="ECO:0000313" key="3">
    <source>
        <dbReference type="Proteomes" id="UP000179807"/>
    </source>
</evidence>
<proteinExistence type="predicted"/>
<dbReference type="VEuPathDB" id="TrichDB:TRFO_30002"/>
<gene>
    <name evidence="2" type="ORF">TRFO_30002</name>
</gene>
<comment type="caution">
    <text evidence="2">The sequence shown here is derived from an EMBL/GenBank/DDBJ whole genome shotgun (WGS) entry which is preliminary data.</text>
</comment>
<organism evidence="2 3">
    <name type="scientific">Tritrichomonas foetus</name>
    <dbReference type="NCBI Taxonomy" id="1144522"/>
    <lineage>
        <taxon>Eukaryota</taxon>
        <taxon>Metamonada</taxon>
        <taxon>Parabasalia</taxon>
        <taxon>Tritrichomonadida</taxon>
        <taxon>Tritrichomonadidae</taxon>
        <taxon>Tritrichomonas</taxon>
    </lineage>
</organism>
<feature type="region of interest" description="Disordered" evidence="1">
    <location>
        <begin position="209"/>
        <end position="241"/>
    </location>
</feature>